<evidence type="ECO:0000313" key="1">
    <source>
        <dbReference type="EMBL" id="ACE85771.1"/>
    </source>
</evidence>
<sequence length="50" mass="5673">MHEMLLVVDNTQIPDTKNQALCSFLSDSRLDKKFPRDLEALTGITKTCPH</sequence>
<dbReference type="AlphaFoldDB" id="B3PLG7"/>
<reference evidence="1 2" key="1">
    <citation type="journal article" date="2008" name="J. Bacteriol.">
        <title>Insights into plant cell wall degradation from the genome sequence of the soil bacterium Cellvibrio japonicus.</title>
        <authorList>
            <person name="Deboy R.T."/>
            <person name="Mongodin E.F."/>
            <person name="Fouts D.E."/>
            <person name="Tailford L.E."/>
            <person name="Khouri H."/>
            <person name="Emerson J.B."/>
            <person name="Mohamoud Y."/>
            <person name="Watkins K."/>
            <person name="Henrissat B."/>
            <person name="Gilbert H.J."/>
            <person name="Nelson K.E."/>
        </authorList>
    </citation>
    <scope>NUCLEOTIDE SEQUENCE [LARGE SCALE GENOMIC DNA]</scope>
    <source>
        <strain evidence="1 2">Ueda107</strain>
    </source>
</reference>
<keyword evidence="2" id="KW-1185">Reference proteome</keyword>
<dbReference type="HOGENOM" id="CLU_3115947_0_0_6"/>
<dbReference type="EMBL" id="CP000934">
    <property type="protein sequence ID" value="ACE85771.1"/>
    <property type="molecule type" value="Genomic_DNA"/>
</dbReference>
<evidence type="ECO:0000313" key="2">
    <source>
        <dbReference type="Proteomes" id="UP000001036"/>
    </source>
</evidence>
<dbReference type="KEGG" id="cja:CJA_2587"/>
<accession>B3PLG7</accession>
<protein>
    <submittedName>
        <fullName evidence="1">Uncharacterized protein</fullName>
    </submittedName>
</protein>
<organism evidence="1 2">
    <name type="scientific">Cellvibrio japonicus (strain Ueda107)</name>
    <name type="common">Pseudomonas fluorescens subsp. cellulosa</name>
    <dbReference type="NCBI Taxonomy" id="498211"/>
    <lineage>
        <taxon>Bacteria</taxon>
        <taxon>Pseudomonadati</taxon>
        <taxon>Pseudomonadota</taxon>
        <taxon>Gammaproteobacteria</taxon>
        <taxon>Cellvibrionales</taxon>
        <taxon>Cellvibrionaceae</taxon>
        <taxon>Cellvibrio</taxon>
    </lineage>
</organism>
<name>B3PLG7_CELJU</name>
<proteinExistence type="predicted"/>
<dbReference type="Proteomes" id="UP000001036">
    <property type="component" value="Chromosome"/>
</dbReference>
<gene>
    <name evidence="1" type="ordered locus">CJA_2587</name>
</gene>